<evidence type="ECO:0000256" key="10">
    <source>
        <dbReference type="ARBA" id="ARBA00032065"/>
    </source>
</evidence>
<dbReference type="AlphaFoldDB" id="A0A8S9YTB4"/>
<dbReference type="EMBL" id="JTDE01002117">
    <property type="protein sequence ID" value="KAF7257844.1"/>
    <property type="molecule type" value="Genomic_DNA"/>
</dbReference>
<comment type="cofactor">
    <cofactor evidence="2">
        <name>Mg(2+)</name>
        <dbReference type="ChEBI" id="CHEBI:18420"/>
    </cofactor>
</comment>
<organism evidence="14 15">
    <name type="scientific">Paragonimus skrjabini miyazakii</name>
    <dbReference type="NCBI Taxonomy" id="59628"/>
    <lineage>
        <taxon>Eukaryota</taxon>
        <taxon>Metazoa</taxon>
        <taxon>Spiralia</taxon>
        <taxon>Lophotrochozoa</taxon>
        <taxon>Platyhelminthes</taxon>
        <taxon>Trematoda</taxon>
        <taxon>Digenea</taxon>
        <taxon>Plagiorchiida</taxon>
        <taxon>Troglotremata</taxon>
        <taxon>Troglotrematidae</taxon>
        <taxon>Paragonimus</taxon>
    </lineage>
</organism>
<dbReference type="PANTHER" id="PTHR45955:SF1">
    <property type="entry name" value="PHOSPHOACETYLGLUCOSAMINE MUTASE"/>
    <property type="match status" value="1"/>
</dbReference>
<evidence type="ECO:0000256" key="8">
    <source>
        <dbReference type="ARBA" id="ARBA00023235"/>
    </source>
</evidence>
<keyword evidence="15" id="KW-1185">Reference proteome</keyword>
<evidence type="ECO:0000256" key="6">
    <source>
        <dbReference type="ARBA" id="ARBA00022723"/>
    </source>
</evidence>
<comment type="pathway">
    <text evidence="3">Nucleotide-sugar biosynthesis; UDP-N-acetyl-alpha-D-glucosamine biosynthesis; N-acetyl-alpha-D-glucosamine 1-phosphate from alpha-D-glucosamine 6-phosphate (route I): step 2/2.</text>
</comment>
<sequence>MITNSVHQTVTKVVTQVPIPTTFALSYGTAGFRCAAQQLKGVAVRVGILAALRSLLKDGRFVGVMITASHNLADDNGMKLVDPDGGMLETAWEPVVVDFMHCSTSLVAEWLHEKVVNLEAHVHPHVVLGYDTRASSPFLAEEVLVGIEAMGGLCVRLGLVTTPQLHFAVKYLNDSPYVATLGDVPEPNLDQIYIHHFAYRFAHGLRSLISKRGEQAECDLINLNVDCAHGIGSLALAKLNDQLVSSASPLRLHLFNTDVDKRELLNNDCGADFVKLFSKAPKIHGALSAIPCSPSDRWATVDGDADRLLYFYHSPASSDLGGDVQTDAVAAGDSSRIILLDGDRIACLFASFLTSILLASDGGRSLTVGVIQTAYANAGSTIYLRDHLHVTVSCVPTGVKHLHHAAQAFDFGIYFEANGHGTILYSATALNYVRSLDSDHPLSVFVDLTNTTVGDALTDILLVEYALAWHGWSLADWSKLYREFASRQIKVALKSPTSIKTMDAERRVCSPASLQSAIDDLIEQVEQATMSPGTIRAFVRPSGTENIARVYCEAIHSVWADWLAQKVAIVTHQLAGGTGLPPPDPGPIPS</sequence>
<dbReference type="GO" id="GO:0006048">
    <property type="term" value="P:UDP-N-acetylglucosamine biosynthetic process"/>
    <property type="evidence" value="ECO:0007669"/>
    <property type="project" value="TreeGrafter"/>
</dbReference>
<protein>
    <recommendedName>
        <fullName evidence="5">phosphoacetylglucosamine mutase</fullName>
        <ecNumber evidence="5">5.4.2.3</ecNumber>
    </recommendedName>
    <alternativeName>
        <fullName evidence="10">Acetylglucosamine phosphomutase</fullName>
    </alternativeName>
    <alternativeName>
        <fullName evidence="9">N-acetylglucosamine-phosphate mutase</fullName>
    </alternativeName>
</protein>
<evidence type="ECO:0000259" key="12">
    <source>
        <dbReference type="Pfam" id="PF21404"/>
    </source>
</evidence>
<evidence type="ECO:0000256" key="2">
    <source>
        <dbReference type="ARBA" id="ARBA00001946"/>
    </source>
</evidence>
<feature type="domain" description="Phosphoacetylglucosamine mutase AMG1" evidence="12">
    <location>
        <begin position="341"/>
        <end position="472"/>
    </location>
</feature>
<dbReference type="EC" id="5.4.2.3" evidence="5"/>
<keyword evidence="7" id="KW-0460">Magnesium</keyword>
<dbReference type="InterPro" id="IPR049022">
    <property type="entry name" value="AMG1_III"/>
</dbReference>
<dbReference type="OrthoDB" id="1928at2759"/>
<dbReference type="Pfam" id="PF21404">
    <property type="entry name" value="AMG1_III"/>
    <property type="match status" value="1"/>
</dbReference>
<dbReference type="SUPFAM" id="SSF53738">
    <property type="entry name" value="Phosphoglucomutase, first 3 domains"/>
    <property type="match status" value="3"/>
</dbReference>
<comment type="catalytic activity">
    <reaction evidence="1">
        <text>N-acetyl-alpha-D-glucosamine 1-phosphate = N-acetyl-D-glucosamine 6-phosphate</text>
        <dbReference type="Rhea" id="RHEA:23804"/>
        <dbReference type="ChEBI" id="CHEBI:57513"/>
        <dbReference type="ChEBI" id="CHEBI:57776"/>
        <dbReference type="EC" id="5.4.2.3"/>
    </reaction>
</comment>
<dbReference type="Proteomes" id="UP000822476">
    <property type="component" value="Unassembled WGS sequence"/>
</dbReference>
<proteinExistence type="inferred from homology"/>
<dbReference type="Pfam" id="PF02878">
    <property type="entry name" value="PGM_PMM_I"/>
    <property type="match status" value="2"/>
</dbReference>
<evidence type="ECO:0000313" key="14">
    <source>
        <dbReference type="EMBL" id="KAF7257844.1"/>
    </source>
</evidence>
<comment type="caution">
    <text evidence="14">The sequence shown here is derived from an EMBL/GenBank/DDBJ whole genome shotgun (WGS) entry which is preliminary data.</text>
</comment>
<evidence type="ECO:0000256" key="7">
    <source>
        <dbReference type="ARBA" id="ARBA00022842"/>
    </source>
</evidence>
<dbReference type="Gene3D" id="3.30.310.50">
    <property type="entry name" value="Alpha-D-phosphohexomutase, C-terminal domain"/>
    <property type="match status" value="1"/>
</dbReference>
<feature type="domain" description="Phosphoacetylglucosamine mutase AMG1" evidence="13">
    <location>
        <begin position="221"/>
        <end position="308"/>
    </location>
</feature>
<dbReference type="GO" id="GO:0005975">
    <property type="term" value="P:carbohydrate metabolic process"/>
    <property type="evidence" value="ECO:0007669"/>
    <property type="project" value="InterPro"/>
</dbReference>
<gene>
    <name evidence="14" type="ORF">EG68_04423</name>
</gene>
<feature type="domain" description="Alpha-D-phosphohexomutase alpha/beta/alpha" evidence="11">
    <location>
        <begin position="62"/>
        <end position="93"/>
    </location>
</feature>
<evidence type="ECO:0000259" key="13">
    <source>
        <dbReference type="Pfam" id="PF21405"/>
    </source>
</evidence>
<dbReference type="Gene3D" id="3.40.120.10">
    <property type="entry name" value="Alpha-D-Glucose-1,6-Bisphosphate, subunit A, domain 3"/>
    <property type="match status" value="2"/>
</dbReference>
<feature type="domain" description="Alpha-D-phosphohexomutase alpha/beta/alpha" evidence="11">
    <location>
        <begin position="119"/>
        <end position="173"/>
    </location>
</feature>
<evidence type="ECO:0000256" key="5">
    <source>
        <dbReference type="ARBA" id="ARBA00012731"/>
    </source>
</evidence>
<dbReference type="InterPro" id="IPR005844">
    <property type="entry name" value="A-D-PHexomutase_a/b/a-I"/>
</dbReference>
<accession>A0A8S9YTB4</accession>
<evidence type="ECO:0000313" key="15">
    <source>
        <dbReference type="Proteomes" id="UP000822476"/>
    </source>
</evidence>
<dbReference type="PANTHER" id="PTHR45955">
    <property type="entry name" value="PHOSPHOACETYLGLUCOSAMINE MUTASE"/>
    <property type="match status" value="1"/>
</dbReference>
<evidence type="ECO:0000256" key="4">
    <source>
        <dbReference type="ARBA" id="ARBA00010231"/>
    </source>
</evidence>
<reference evidence="14" key="1">
    <citation type="submission" date="2019-07" db="EMBL/GenBank/DDBJ databases">
        <title>Annotation for the trematode Paragonimus miyazaki's.</title>
        <authorList>
            <person name="Choi Y.-J."/>
        </authorList>
    </citation>
    <scope>NUCLEOTIDE SEQUENCE</scope>
    <source>
        <strain evidence="14">Japan</strain>
    </source>
</reference>
<evidence type="ECO:0000256" key="9">
    <source>
        <dbReference type="ARBA" id="ARBA00031926"/>
    </source>
</evidence>
<name>A0A8S9YTB4_9TREM</name>
<evidence type="ECO:0000256" key="3">
    <source>
        <dbReference type="ARBA" id="ARBA00004865"/>
    </source>
</evidence>
<dbReference type="Pfam" id="PF21405">
    <property type="entry name" value="AMG1_II"/>
    <property type="match status" value="1"/>
</dbReference>
<dbReference type="InterPro" id="IPR016055">
    <property type="entry name" value="A-D-PHexomutase_a/b/a-I/II/III"/>
</dbReference>
<dbReference type="SUPFAM" id="SSF55957">
    <property type="entry name" value="Phosphoglucomutase, C-terminal domain"/>
    <property type="match status" value="1"/>
</dbReference>
<keyword evidence="8" id="KW-0413">Isomerase</keyword>
<evidence type="ECO:0000259" key="11">
    <source>
        <dbReference type="Pfam" id="PF02878"/>
    </source>
</evidence>
<comment type="similarity">
    <text evidence="4">Belongs to the phosphohexose mutase family.</text>
</comment>
<dbReference type="InterPro" id="IPR049023">
    <property type="entry name" value="AMG1_II"/>
</dbReference>
<dbReference type="FunFam" id="3.40.120.10:FF:000013">
    <property type="entry name" value="Phosphoacetylglucosamine mutase"/>
    <property type="match status" value="1"/>
</dbReference>
<keyword evidence="6" id="KW-0479">Metal-binding</keyword>
<dbReference type="GO" id="GO:0046872">
    <property type="term" value="F:metal ion binding"/>
    <property type="evidence" value="ECO:0007669"/>
    <property type="project" value="UniProtKB-KW"/>
</dbReference>
<dbReference type="GO" id="GO:0004610">
    <property type="term" value="F:phosphoacetylglucosamine mutase activity"/>
    <property type="evidence" value="ECO:0007669"/>
    <property type="project" value="UniProtKB-EC"/>
</dbReference>
<evidence type="ECO:0000256" key="1">
    <source>
        <dbReference type="ARBA" id="ARBA00000558"/>
    </source>
</evidence>
<dbReference type="InterPro" id="IPR036900">
    <property type="entry name" value="A-D-PHexomutase_C_sf"/>
</dbReference>